<comment type="caution">
    <text evidence="1">The sequence shown here is derived from an EMBL/GenBank/DDBJ whole genome shotgun (WGS) entry which is preliminary data.</text>
</comment>
<keyword evidence="2" id="KW-1185">Reference proteome</keyword>
<reference evidence="1 2" key="1">
    <citation type="journal article" date="2020" name="Harmful Algae">
        <title>Molecular and morphological characterization of a novel dihydroanatoxin-a producing Microcoleus species (cyanobacteria) from the Russian River, California, USA.</title>
        <authorList>
            <person name="Conklin K.Y."/>
            <person name="Stancheva R."/>
            <person name="Otten T.G."/>
            <person name="Fadness R."/>
            <person name="Boyer G.L."/>
            <person name="Read B."/>
            <person name="Zhang X."/>
            <person name="Sheath R.G."/>
        </authorList>
    </citation>
    <scope>NUCLEOTIDE SEQUENCE [LARGE SCALE GENOMIC DNA]</scope>
    <source>
        <strain evidence="1 2">PTRS2</strain>
    </source>
</reference>
<protein>
    <submittedName>
        <fullName evidence="1">Uncharacterized protein</fullName>
    </submittedName>
</protein>
<evidence type="ECO:0000313" key="2">
    <source>
        <dbReference type="Proteomes" id="UP001384579"/>
    </source>
</evidence>
<organism evidence="1 2">
    <name type="scientific">Microcoleus anatoxicus PTRS2</name>
    <dbReference type="NCBI Taxonomy" id="2705321"/>
    <lineage>
        <taxon>Bacteria</taxon>
        <taxon>Bacillati</taxon>
        <taxon>Cyanobacteriota</taxon>
        <taxon>Cyanophyceae</taxon>
        <taxon>Oscillatoriophycideae</taxon>
        <taxon>Oscillatoriales</taxon>
        <taxon>Microcoleaceae</taxon>
        <taxon>Microcoleus</taxon>
        <taxon>Microcoleus anatoxicus</taxon>
    </lineage>
</organism>
<dbReference type="EMBL" id="JBBLXS010000352">
    <property type="protein sequence ID" value="MEK0187402.1"/>
    <property type="molecule type" value="Genomic_DNA"/>
</dbReference>
<name>A0ABU8YSG1_9CYAN</name>
<evidence type="ECO:0000313" key="1">
    <source>
        <dbReference type="EMBL" id="MEK0187402.1"/>
    </source>
</evidence>
<dbReference type="RefSeq" id="WP_340523864.1">
    <property type="nucleotide sequence ID" value="NZ_JBBLXS010000352.1"/>
</dbReference>
<gene>
    <name evidence="1" type="ORF">WMG39_21475</name>
</gene>
<sequence>MSEKKAGYWLASQNEAVDISQQPADSELSKSEFWQAIQSLARRGLVEKVLVGGRSKFQINPVFQEYIQSK</sequence>
<dbReference type="Proteomes" id="UP001384579">
    <property type="component" value="Unassembled WGS sequence"/>
</dbReference>
<proteinExistence type="predicted"/>
<accession>A0ABU8YSG1</accession>